<accession>A0A5C5U9J5</accession>
<dbReference type="RefSeq" id="WP_146325393.1">
    <property type="nucleotide sequence ID" value="NZ_BAABLR010000064.1"/>
</dbReference>
<reference evidence="3 4" key="1">
    <citation type="submission" date="2019-08" db="EMBL/GenBank/DDBJ databases">
        <authorList>
            <person name="Lei W."/>
        </authorList>
    </citation>
    <scope>NUCLEOTIDE SEQUENCE [LARGE SCALE GENOMIC DNA]</scope>
    <source>
        <strain evidence="3 4">CCUG 58627</strain>
    </source>
</reference>
<dbReference type="InterPro" id="IPR045970">
    <property type="entry name" value="DUF5926"/>
</dbReference>
<comment type="caution">
    <text evidence="3">The sequence shown here is derived from an EMBL/GenBank/DDBJ whole genome shotgun (WGS) entry which is preliminary data.</text>
</comment>
<evidence type="ECO:0000259" key="2">
    <source>
        <dbReference type="Pfam" id="PF19348"/>
    </source>
</evidence>
<evidence type="ECO:0000313" key="4">
    <source>
        <dbReference type="Proteomes" id="UP000320791"/>
    </source>
</evidence>
<organism evidence="3 4">
    <name type="scientific">Corynebacterium canis</name>
    <dbReference type="NCBI Taxonomy" id="679663"/>
    <lineage>
        <taxon>Bacteria</taxon>
        <taxon>Bacillati</taxon>
        <taxon>Actinomycetota</taxon>
        <taxon>Actinomycetes</taxon>
        <taxon>Mycobacteriales</taxon>
        <taxon>Corynebacteriaceae</taxon>
        <taxon>Corynebacterium</taxon>
    </lineage>
</organism>
<dbReference type="EMBL" id="VOHM01000029">
    <property type="protein sequence ID" value="TWT22734.1"/>
    <property type="molecule type" value="Genomic_DNA"/>
</dbReference>
<dbReference type="Proteomes" id="UP000320791">
    <property type="component" value="Unassembled WGS sequence"/>
</dbReference>
<dbReference type="AlphaFoldDB" id="A0A5C5U9J5"/>
<dbReference type="Pfam" id="PF19348">
    <property type="entry name" value="DUF5926"/>
    <property type="match status" value="1"/>
</dbReference>
<sequence>MAKKKKNEQLPEGMSRRQAKLAARAAERAALASDPRPYKSLPAEAQLVALQEFVPSAVATATINGIEINIVTVLPGAVAALVREAELGGQRFVALQVRNHSNNPARDLAYVLNWALNAAPGSTLDSAVADGNQPEIASLLGDVTLEITEYQDFFWWLPEDTELTPEMAQSLRTANNSVMPSFPIPNDDAGSAWWIDAGEKAHIRWVRTDDEEPLLRALARVGAAGNLHLGEETKFAGVFRTHGLIVPVFDLDPTVPHQEFIPAMQTLNGYINEQLGNDEQLTPAERRQLENIKSRQVTIR</sequence>
<gene>
    <name evidence="3" type="ORF">FRX94_10995</name>
</gene>
<evidence type="ECO:0000313" key="3">
    <source>
        <dbReference type="EMBL" id="TWT22734.1"/>
    </source>
</evidence>
<keyword evidence="4" id="KW-1185">Reference proteome</keyword>
<protein>
    <submittedName>
        <fullName evidence="3">Preprotein translocase subunit SecA</fullName>
    </submittedName>
</protein>
<feature type="region of interest" description="Disordered" evidence="1">
    <location>
        <begin position="1"/>
        <end position="28"/>
    </location>
</feature>
<evidence type="ECO:0000256" key="1">
    <source>
        <dbReference type="SAM" id="MobiDB-lite"/>
    </source>
</evidence>
<feature type="domain" description="DUF5926" evidence="2">
    <location>
        <begin position="37"/>
        <end position="300"/>
    </location>
</feature>
<name>A0A5C5U9J5_9CORY</name>
<proteinExistence type="predicted"/>
<dbReference type="OrthoDB" id="5512013at2"/>